<dbReference type="Proteomes" id="UP000299102">
    <property type="component" value="Unassembled WGS sequence"/>
</dbReference>
<name>A0A4C1W0Q0_EUMVA</name>
<dbReference type="EMBL" id="BGZK01000440">
    <property type="protein sequence ID" value="GBP43667.1"/>
    <property type="molecule type" value="Genomic_DNA"/>
</dbReference>
<dbReference type="STRING" id="151549.A0A4C1W0Q0"/>
<feature type="transmembrane region" description="Helical" evidence="1">
    <location>
        <begin position="119"/>
        <end position="140"/>
    </location>
</feature>
<keyword evidence="3" id="KW-0808">Transferase</keyword>
<dbReference type="PROSITE" id="PS50878">
    <property type="entry name" value="RT_POL"/>
    <property type="match status" value="1"/>
</dbReference>
<comment type="caution">
    <text evidence="3">The sequence shown here is derived from an EMBL/GenBank/DDBJ whole genome shotgun (WGS) entry which is preliminary data.</text>
</comment>
<protein>
    <submittedName>
        <fullName evidence="3">Probable RNA-directed DNA polymerase from transposon BS</fullName>
    </submittedName>
</protein>
<keyword evidence="1" id="KW-0812">Transmembrane</keyword>
<proteinExistence type="predicted"/>
<keyword evidence="3" id="KW-0695">RNA-directed DNA polymerase</keyword>
<keyword evidence="3" id="KW-0548">Nucleotidyltransferase</keyword>
<dbReference type="PANTHER" id="PTHR33332">
    <property type="entry name" value="REVERSE TRANSCRIPTASE DOMAIN-CONTAINING PROTEIN"/>
    <property type="match status" value="1"/>
</dbReference>
<feature type="domain" description="Reverse transcriptase" evidence="2">
    <location>
        <begin position="1"/>
        <end position="148"/>
    </location>
</feature>
<accession>A0A4C1W0Q0</accession>
<keyword evidence="1" id="KW-1133">Transmembrane helix</keyword>
<keyword evidence="4" id="KW-1185">Reference proteome</keyword>
<dbReference type="AlphaFoldDB" id="A0A4C1W0Q0"/>
<sequence>MNFKQFGFTKGRSTTEAGVELIQLIFGAWEDSWDAIGVFCDLSKAFDCVHHDTLIRKLHHYGVTGRSLGLLESYLSDRIQRVDTNGKRSSGSAVNMGVPQGSVLEAFLFLVYINDLPHLVKMVMGLYCLLMIPPYFLRLIGINQLLTK</sequence>
<dbReference type="OrthoDB" id="414730at2759"/>
<dbReference type="GO" id="GO:0003964">
    <property type="term" value="F:RNA-directed DNA polymerase activity"/>
    <property type="evidence" value="ECO:0007669"/>
    <property type="project" value="UniProtKB-KW"/>
</dbReference>
<evidence type="ECO:0000256" key="1">
    <source>
        <dbReference type="SAM" id="Phobius"/>
    </source>
</evidence>
<dbReference type="SUPFAM" id="SSF56672">
    <property type="entry name" value="DNA/RNA polymerases"/>
    <property type="match status" value="1"/>
</dbReference>
<dbReference type="InterPro" id="IPR043502">
    <property type="entry name" value="DNA/RNA_pol_sf"/>
</dbReference>
<feature type="transmembrane region" description="Helical" evidence="1">
    <location>
        <begin position="93"/>
        <end position="113"/>
    </location>
</feature>
<dbReference type="InterPro" id="IPR000477">
    <property type="entry name" value="RT_dom"/>
</dbReference>
<organism evidence="3 4">
    <name type="scientific">Eumeta variegata</name>
    <name type="common">Bagworm moth</name>
    <name type="synonym">Eumeta japonica</name>
    <dbReference type="NCBI Taxonomy" id="151549"/>
    <lineage>
        <taxon>Eukaryota</taxon>
        <taxon>Metazoa</taxon>
        <taxon>Ecdysozoa</taxon>
        <taxon>Arthropoda</taxon>
        <taxon>Hexapoda</taxon>
        <taxon>Insecta</taxon>
        <taxon>Pterygota</taxon>
        <taxon>Neoptera</taxon>
        <taxon>Endopterygota</taxon>
        <taxon>Lepidoptera</taxon>
        <taxon>Glossata</taxon>
        <taxon>Ditrysia</taxon>
        <taxon>Tineoidea</taxon>
        <taxon>Psychidae</taxon>
        <taxon>Oiketicinae</taxon>
        <taxon>Eumeta</taxon>
    </lineage>
</organism>
<reference evidence="3 4" key="1">
    <citation type="journal article" date="2019" name="Commun. Biol.">
        <title>The bagworm genome reveals a unique fibroin gene that provides high tensile strength.</title>
        <authorList>
            <person name="Kono N."/>
            <person name="Nakamura H."/>
            <person name="Ohtoshi R."/>
            <person name="Tomita M."/>
            <person name="Numata K."/>
            <person name="Arakawa K."/>
        </authorList>
    </citation>
    <scope>NUCLEOTIDE SEQUENCE [LARGE SCALE GENOMIC DNA]</scope>
</reference>
<evidence type="ECO:0000313" key="3">
    <source>
        <dbReference type="EMBL" id="GBP43667.1"/>
    </source>
</evidence>
<dbReference type="Pfam" id="PF00078">
    <property type="entry name" value="RVT_1"/>
    <property type="match status" value="1"/>
</dbReference>
<evidence type="ECO:0000313" key="4">
    <source>
        <dbReference type="Proteomes" id="UP000299102"/>
    </source>
</evidence>
<gene>
    <name evidence="3" type="primary">RTase</name>
    <name evidence="3" type="ORF">EVAR_30501_1</name>
</gene>
<keyword evidence="1" id="KW-0472">Membrane</keyword>
<evidence type="ECO:0000259" key="2">
    <source>
        <dbReference type="PROSITE" id="PS50878"/>
    </source>
</evidence>